<reference evidence="3 4" key="1">
    <citation type="submission" date="2020-03" db="EMBL/GenBank/DDBJ databases">
        <title>Dissostichus mawsoni Genome sequencing and assembly.</title>
        <authorList>
            <person name="Park H."/>
        </authorList>
    </citation>
    <scope>NUCLEOTIDE SEQUENCE [LARGE SCALE GENOMIC DNA]</scope>
    <source>
        <strain evidence="3">DM0001</strain>
        <tissue evidence="3">Muscle</tissue>
    </source>
</reference>
<dbReference type="AlphaFoldDB" id="A0A7J5XMB1"/>
<keyword evidence="2" id="KW-0472">Membrane</keyword>
<proteinExistence type="predicted"/>
<evidence type="ECO:0000313" key="4">
    <source>
        <dbReference type="Proteomes" id="UP000518266"/>
    </source>
</evidence>
<sequence length="582" mass="64062">MSVCNPVFIMPGGSTKKTCPFCQSILFCAQKICAHCLKEQPTKQRLEKKLKRFDEKREDWVGHRTPLARGLRKILMKRVMLNLTPCDPSEPTNNWQEAGTTESQVPETSTVQVEVLKAPPLKQCTTKEVGQEAGTTESQVPETSTVQVEVLKPPPFKQCTTKEVGQEAGTAESQVPETSTVQVEVLKTPPLEAVHHHRERECSTAATSMPLAESCTSWLYFSISWLRRFLSSASFLRNAHSFTSEIHVDTMSSETQCSSVLSSSRLAVSSRSLLLGTTGQVAVDLLHLFPGGHPCSLLVLPTPFNLMVKAWARACITLRNGFMVVSSWRAGRTLAAFSMYSHIHGEELGFGWHEFLLKIQGAFKRNPWRHTATSIPSSSSLEALLDVSLAAVHWESPHVPLPWSFLSIGRNSQHLRRAGRADERSTTAELVFLIGIGELQKAALQCISLCKGLSGESRRDDLELFKGAQEVQGVKCGNTDRSWPVSTLKEDFQVGGPLLLASIVGGVVSLLSSALRLSAAEKTRMRQSFFEAQEEDMRKECSVRRTSTLDDWKPSVGGDVTLSLGVALHASLSACHVLHSPF</sequence>
<dbReference type="Proteomes" id="UP000518266">
    <property type="component" value="Unassembled WGS sequence"/>
</dbReference>
<keyword evidence="2" id="KW-1133">Transmembrane helix</keyword>
<gene>
    <name evidence="3" type="ORF">F7725_009467</name>
</gene>
<feature type="transmembrane region" description="Helical" evidence="2">
    <location>
        <begin position="498"/>
        <end position="517"/>
    </location>
</feature>
<feature type="region of interest" description="Disordered" evidence="1">
    <location>
        <begin position="126"/>
        <end position="146"/>
    </location>
</feature>
<organism evidence="3 4">
    <name type="scientific">Dissostichus mawsoni</name>
    <name type="common">Antarctic cod</name>
    <dbReference type="NCBI Taxonomy" id="36200"/>
    <lineage>
        <taxon>Eukaryota</taxon>
        <taxon>Metazoa</taxon>
        <taxon>Chordata</taxon>
        <taxon>Craniata</taxon>
        <taxon>Vertebrata</taxon>
        <taxon>Euteleostomi</taxon>
        <taxon>Actinopterygii</taxon>
        <taxon>Neopterygii</taxon>
        <taxon>Teleostei</taxon>
        <taxon>Neoteleostei</taxon>
        <taxon>Acanthomorphata</taxon>
        <taxon>Eupercaria</taxon>
        <taxon>Perciformes</taxon>
        <taxon>Notothenioidei</taxon>
        <taxon>Nototheniidae</taxon>
        <taxon>Dissostichus</taxon>
    </lineage>
</organism>
<evidence type="ECO:0000256" key="2">
    <source>
        <dbReference type="SAM" id="Phobius"/>
    </source>
</evidence>
<dbReference type="EMBL" id="JAAKFY010000022">
    <property type="protein sequence ID" value="KAF3837699.1"/>
    <property type="molecule type" value="Genomic_DNA"/>
</dbReference>
<feature type="compositionally biased region" description="Polar residues" evidence="1">
    <location>
        <begin position="90"/>
        <end position="107"/>
    </location>
</feature>
<keyword evidence="2" id="KW-0812">Transmembrane</keyword>
<name>A0A7J5XMB1_DISMA</name>
<keyword evidence="4" id="KW-1185">Reference proteome</keyword>
<accession>A0A7J5XMB1</accession>
<comment type="caution">
    <text evidence="3">The sequence shown here is derived from an EMBL/GenBank/DDBJ whole genome shotgun (WGS) entry which is preliminary data.</text>
</comment>
<evidence type="ECO:0000313" key="3">
    <source>
        <dbReference type="EMBL" id="KAF3837699.1"/>
    </source>
</evidence>
<feature type="region of interest" description="Disordered" evidence="1">
    <location>
        <begin position="85"/>
        <end position="107"/>
    </location>
</feature>
<evidence type="ECO:0000256" key="1">
    <source>
        <dbReference type="SAM" id="MobiDB-lite"/>
    </source>
</evidence>
<dbReference type="OrthoDB" id="8964506at2759"/>
<protein>
    <submittedName>
        <fullName evidence="3">Uncharacterized protein</fullName>
    </submittedName>
</protein>